<keyword evidence="2" id="KW-1185">Reference proteome</keyword>
<evidence type="ECO:0000313" key="2">
    <source>
        <dbReference type="Proteomes" id="UP000026915"/>
    </source>
</evidence>
<accession>A0A061FG84</accession>
<evidence type="ECO:0000313" key="1">
    <source>
        <dbReference type="EMBL" id="EOY15928.1"/>
    </source>
</evidence>
<name>A0A061FG84_THECC</name>
<dbReference type="AlphaFoldDB" id="A0A061FG84"/>
<dbReference type="EMBL" id="CM001886">
    <property type="protein sequence ID" value="EOY15928.1"/>
    <property type="molecule type" value="Genomic_DNA"/>
</dbReference>
<organism evidence="1 2">
    <name type="scientific">Theobroma cacao</name>
    <name type="common">Cacao</name>
    <name type="synonym">Cocoa</name>
    <dbReference type="NCBI Taxonomy" id="3641"/>
    <lineage>
        <taxon>Eukaryota</taxon>
        <taxon>Viridiplantae</taxon>
        <taxon>Streptophyta</taxon>
        <taxon>Embryophyta</taxon>
        <taxon>Tracheophyta</taxon>
        <taxon>Spermatophyta</taxon>
        <taxon>Magnoliopsida</taxon>
        <taxon>eudicotyledons</taxon>
        <taxon>Gunneridae</taxon>
        <taxon>Pentapetalae</taxon>
        <taxon>rosids</taxon>
        <taxon>malvids</taxon>
        <taxon>Malvales</taxon>
        <taxon>Malvaceae</taxon>
        <taxon>Byttnerioideae</taxon>
        <taxon>Theobroma</taxon>
    </lineage>
</organism>
<reference evidence="1 2" key="1">
    <citation type="journal article" date="2013" name="Genome Biol.">
        <title>The genome sequence of the most widely cultivated cacao type and its use to identify candidate genes regulating pod color.</title>
        <authorList>
            <person name="Motamayor J.C."/>
            <person name="Mockaitis K."/>
            <person name="Schmutz J."/>
            <person name="Haiminen N."/>
            <person name="Iii D.L."/>
            <person name="Cornejo O."/>
            <person name="Findley S.D."/>
            <person name="Zheng P."/>
            <person name="Utro F."/>
            <person name="Royaert S."/>
            <person name="Saski C."/>
            <person name="Jenkins J."/>
            <person name="Podicheti R."/>
            <person name="Zhao M."/>
            <person name="Scheffler B.E."/>
            <person name="Stack J.C."/>
            <person name="Feltus F.A."/>
            <person name="Mustiga G.M."/>
            <person name="Amores F."/>
            <person name="Phillips W."/>
            <person name="Marelli J.P."/>
            <person name="May G.D."/>
            <person name="Shapiro H."/>
            <person name="Ma J."/>
            <person name="Bustamante C.D."/>
            <person name="Schnell R.J."/>
            <person name="Main D."/>
            <person name="Gilbert D."/>
            <person name="Parida L."/>
            <person name="Kuhn D.N."/>
        </authorList>
    </citation>
    <scope>NUCLEOTIDE SEQUENCE [LARGE SCALE GENOMIC DNA]</scope>
    <source>
        <strain evidence="2">cv. Matina 1-6</strain>
    </source>
</reference>
<dbReference type="Proteomes" id="UP000026915">
    <property type="component" value="Chromosome 8"/>
</dbReference>
<protein>
    <submittedName>
        <fullName evidence="1">Uncharacterized protein</fullName>
    </submittedName>
</protein>
<sequence>MVGLGFGSGAVEAWRLGFPSSCRVCIAYDAHEIRGLLVGLSSIAIRVDDCFYKELSRSTAAFVIQAFMFCQTSGCSQKEKKGTVVGVMYPLFNLDGQPCAAAMQILEQEFPGLNWHAKAYALEKRPLSLDVKSSTYTQVK</sequence>
<proteinExistence type="predicted"/>
<dbReference type="HOGENOM" id="CLU_1838786_0_0_1"/>
<gene>
    <name evidence="1" type="ORF">TCM_034850</name>
</gene>
<dbReference type="InParanoid" id="A0A061FG84"/>
<dbReference type="Gramene" id="EOY15928">
    <property type="protein sequence ID" value="EOY15928"/>
    <property type="gene ID" value="TCM_034850"/>
</dbReference>